<keyword evidence="3 5" id="KW-0238">DNA-binding</keyword>
<evidence type="ECO:0000256" key="6">
    <source>
        <dbReference type="SAM" id="MobiDB-lite"/>
    </source>
</evidence>
<dbReference type="GO" id="GO:0006270">
    <property type="term" value="P:DNA replication initiation"/>
    <property type="evidence" value="ECO:0007669"/>
    <property type="project" value="TreeGrafter"/>
</dbReference>
<dbReference type="EMBL" id="CAJNNV010025931">
    <property type="protein sequence ID" value="CAE8616655.1"/>
    <property type="molecule type" value="Genomic_DNA"/>
</dbReference>
<evidence type="ECO:0000256" key="1">
    <source>
        <dbReference type="ARBA" id="ARBA00004123"/>
    </source>
</evidence>
<accession>A0A813FSZ9</accession>
<dbReference type="Gene3D" id="1.10.8.60">
    <property type="match status" value="1"/>
</dbReference>
<dbReference type="GO" id="GO:0005524">
    <property type="term" value="F:ATP binding"/>
    <property type="evidence" value="ECO:0007669"/>
    <property type="project" value="UniProtKB-KW"/>
</dbReference>
<dbReference type="PANTHER" id="PTHR10763:SF23">
    <property type="entry name" value="ORIGIN RECOGNITION COMPLEX SUBUNIT 1"/>
    <property type="match status" value="1"/>
</dbReference>
<evidence type="ECO:0000256" key="2">
    <source>
        <dbReference type="ARBA" id="ARBA00022705"/>
    </source>
</evidence>
<dbReference type="Pfam" id="PF13191">
    <property type="entry name" value="AAA_16"/>
    <property type="match status" value="1"/>
</dbReference>
<evidence type="ECO:0000256" key="3">
    <source>
        <dbReference type="ARBA" id="ARBA00023125"/>
    </source>
</evidence>
<keyword evidence="5" id="KW-0067">ATP-binding</keyword>
<comment type="similarity">
    <text evidence="5">Belongs to the ORC1 family.</text>
</comment>
<dbReference type="InterPro" id="IPR054425">
    <property type="entry name" value="Cdc6_ORC1-like_ATPase_lid"/>
</dbReference>
<dbReference type="AlphaFoldDB" id="A0A813FSZ9"/>
<dbReference type="InterPro" id="IPR027417">
    <property type="entry name" value="P-loop_NTPase"/>
</dbReference>
<evidence type="ECO:0000313" key="9">
    <source>
        <dbReference type="Proteomes" id="UP000654075"/>
    </source>
</evidence>
<dbReference type="GO" id="GO:0033314">
    <property type="term" value="P:mitotic DNA replication checkpoint signaling"/>
    <property type="evidence" value="ECO:0007669"/>
    <property type="project" value="TreeGrafter"/>
</dbReference>
<dbReference type="InterPro" id="IPR041664">
    <property type="entry name" value="AAA_16"/>
</dbReference>
<dbReference type="GO" id="GO:0003688">
    <property type="term" value="F:DNA replication origin binding"/>
    <property type="evidence" value="ECO:0007669"/>
    <property type="project" value="TreeGrafter"/>
</dbReference>
<evidence type="ECO:0000313" key="8">
    <source>
        <dbReference type="EMBL" id="CAE8616655.1"/>
    </source>
</evidence>
<feature type="compositionally biased region" description="Pro residues" evidence="6">
    <location>
        <begin position="67"/>
        <end position="79"/>
    </location>
</feature>
<evidence type="ECO:0000256" key="5">
    <source>
        <dbReference type="RuleBase" id="RU365058"/>
    </source>
</evidence>
<feature type="region of interest" description="Disordered" evidence="6">
    <location>
        <begin position="50"/>
        <end position="85"/>
    </location>
</feature>
<comment type="function">
    <text evidence="5">Component of the origin recognition complex (ORC) that binds origins of replication. DNA-binding is ATP-dependent, however specific DNA sequences that define origins of replication have not been identified so far. ORC is required to assemble the pre-replication complex necessary to initiate DNA replication.</text>
</comment>
<dbReference type="GO" id="GO:0005664">
    <property type="term" value="C:nuclear origin of replication recognition complex"/>
    <property type="evidence" value="ECO:0007669"/>
    <property type="project" value="TreeGrafter"/>
</dbReference>
<keyword evidence="2 5" id="KW-0235">DNA replication</keyword>
<feature type="region of interest" description="Disordered" evidence="6">
    <location>
        <begin position="145"/>
        <end position="164"/>
    </location>
</feature>
<keyword evidence="4 5" id="KW-0539">Nucleus</keyword>
<dbReference type="OMA" id="PCRESEQ"/>
<dbReference type="CDD" id="cd00009">
    <property type="entry name" value="AAA"/>
    <property type="match status" value="1"/>
</dbReference>
<keyword evidence="9" id="KW-1185">Reference proteome</keyword>
<feature type="domain" description="AAA+ ATPase" evidence="7">
    <location>
        <begin position="444"/>
        <end position="606"/>
    </location>
</feature>
<comment type="subunit">
    <text evidence="5">ORC is composed of six subunits.</text>
</comment>
<feature type="non-terminal residue" evidence="8">
    <location>
        <position position="1"/>
    </location>
</feature>
<comment type="subcellular location">
    <subcellularLocation>
        <location evidence="1 5">Nucleus</location>
    </subcellularLocation>
</comment>
<dbReference type="Proteomes" id="UP000654075">
    <property type="component" value="Unassembled WGS sequence"/>
</dbReference>
<sequence length="857" mass="91459">SQSGKPLPRAASVVDSDDEGLEGGLEGALEEIMQTETQAQPCREPKVLLQTGCSASSSSRAPAEPTGVPPTGVPPPPQRFTPGPRLDEVRSDCCMARIWGNGFGKQCNRKQGVTDLCGSHEATDLVHGRVDGLVPEAKLREMEKAVLGTSGRGPARSEAPRGPAWTDLSWLSDGEEEGRLQPFRRQGLQSGRRRCFHQRAKLRRGGVGNCEDKETEVQVQVGDFARVSLAGAARRGSTTSTVGEICQMFEENGEKKMLVRQMHTAEELRQQCAASGFTAAGSETIHDRELVETEEVMELPLAALQGPGLEVLSEKEFNAWMEDESVSVAHVGSFGEGGPLFCRRSVAKSGMMWAEDATFWSDKAREARRKACVTGLKGSGPEQELPKTAPLRPIAAGVKGRLELFTRAAAALRPGAAAGVLPCRESEQEEVTNFLKDAVRAGGRKEVLYISGMPGTGKTVSVLEAVRRLQAARTAGSIQSFEFVHINAMCLSSPGAVFAEICRKIPSAAECAGRGRRGGAASESQAQAALARFFSSGVNPGRQVVVLLIDEVDALVTQAQSVLYRLFDWLTRPGARLAVVAIANTMDLPERLLPRVASRLGVLRVNFAPYDRAQLKTILVNRLRSGQAQGAFTDDAIVLCAARVAAASGDARKAFQVCRRALETQAALAAAGEDPGPVTVSQLGAAEADLLRTNPAASAVAGLGLKARRFLLAVVLELRRRPGCSAMPLRSVLRRYEGLMNLCTLREADIASTRAPAVATLTEEAGEDSDDENGRIDIVVPHLRHTDDAHFLLRRLEAMSILAPLARSSAGAKGDPDGEGDEDGSMLELGESLDVDDVADALASINGDDMAKELLGQ</sequence>
<evidence type="ECO:0000259" key="7">
    <source>
        <dbReference type="SMART" id="SM00382"/>
    </source>
</evidence>
<feature type="compositionally biased region" description="Acidic residues" evidence="6">
    <location>
        <begin position="817"/>
        <end position="831"/>
    </location>
</feature>
<keyword evidence="5" id="KW-0547">Nucleotide-binding</keyword>
<feature type="region of interest" description="Disordered" evidence="6">
    <location>
        <begin position="1"/>
        <end position="25"/>
    </location>
</feature>
<gene>
    <name evidence="8" type="ORF">PGLA1383_LOCUS34327</name>
</gene>
<comment type="caution">
    <text evidence="8">The sequence shown here is derived from an EMBL/GenBank/DDBJ whole genome shotgun (WGS) entry which is preliminary data.</text>
</comment>
<evidence type="ECO:0000256" key="4">
    <source>
        <dbReference type="ARBA" id="ARBA00023242"/>
    </source>
</evidence>
<protein>
    <recommendedName>
        <fullName evidence="5">Origin recognition complex subunit 1</fullName>
    </recommendedName>
</protein>
<dbReference type="SUPFAM" id="SSF52540">
    <property type="entry name" value="P-loop containing nucleoside triphosphate hydrolases"/>
    <property type="match status" value="1"/>
</dbReference>
<dbReference type="InterPro" id="IPR003593">
    <property type="entry name" value="AAA+_ATPase"/>
</dbReference>
<dbReference type="Pfam" id="PF22606">
    <property type="entry name" value="Cdc6-ORC-like_ATPase_lid"/>
    <property type="match status" value="1"/>
</dbReference>
<feature type="compositionally biased region" description="Low complexity" evidence="6">
    <location>
        <begin position="54"/>
        <end position="66"/>
    </location>
</feature>
<organism evidence="8 9">
    <name type="scientific">Polarella glacialis</name>
    <name type="common">Dinoflagellate</name>
    <dbReference type="NCBI Taxonomy" id="89957"/>
    <lineage>
        <taxon>Eukaryota</taxon>
        <taxon>Sar</taxon>
        <taxon>Alveolata</taxon>
        <taxon>Dinophyceae</taxon>
        <taxon>Suessiales</taxon>
        <taxon>Suessiaceae</taxon>
        <taxon>Polarella</taxon>
    </lineage>
</organism>
<dbReference type="Gene3D" id="3.40.50.300">
    <property type="entry name" value="P-loop containing nucleotide triphosphate hydrolases"/>
    <property type="match status" value="1"/>
</dbReference>
<proteinExistence type="inferred from homology"/>
<name>A0A813FSZ9_POLGL</name>
<dbReference type="InterPro" id="IPR050311">
    <property type="entry name" value="ORC1/CDC6"/>
</dbReference>
<dbReference type="OrthoDB" id="415653at2759"/>
<feature type="region of interest" description="Disordered" evidence="6">
    <location>
        <begin position="808"/>
        <end position="831"/>
    </location>
</feature>
<reference evidence="8" key="1">
    <citation type="submission" date="2021-02" db="EMBL/GenBank/DDBJ databases">
        <authorList>
            <person name="Dougan E. K."/>
            <person name="Rhodes N."/>
            <person name="Thang M."/>
            <person name="Chan C."/>
        </authorList>
    </citation>
    <scope>NUCLEOTIDE SEQUENCE</scope>
</reference>
<dbReference type="SMART" id="SM00382">
    <property type="entry name" value="AAA"/>
    <property type="match status" value="1"/>
</dbReference>
<dbReference type="PANTHER" id="PTHR10763">
    <property type="entry name" value="CELL DIVISION CONTROL PROTEIN 6-RELATED"/>
    <property type="match status" value="1"/>
</dbReference>